<name>A0ACC0ZX72_9ROSI</name>
<gene>
    <name evidence="1" type="ORF">Patl1_33689</name>
</gene>
<proteinExistence type="predicted"/>
<accession>A0ACC0ZX72</accession>
<dbReference type="Proteomes" id="UP001164250">
    <property type="component" value="Chromosome 15"/>
</dbReference>
<keyword evidence="2" id="KW-1185">Reference proteome</keyword>
<evidence type="ECO:0000313" key="2">
    <source>
        <dbReference type="Proteomes" id="UP001164250"/>
    </source>
</evidence>
<comment type="caution">
    <text evidence="1">The sequence shown here is derived from an EMBL/GenBank/DDBJ whole genome shotgun (WGS) entry which is preliminary data.</text>
</comment>
<protein>
    <submittedName>
        <fullName evidence="1">Uncharacterized protein</fullName>
    </submittedName>
</protein>
<dbReference type="EMBL" id="CM047910">
    <property type="protein sequence ID" value="KAJ0076395.1"/>
    <property type="molecule type" value="Genomic_DNA"/>
</dbReference>
<evidence type="ECO:0000313" key="1">
    <source>
        <dbReference type="EMBL" id="KAJ0076395.1"/>
    </source>
</evidence>
<organism evidence="1 2">
    <name type="scientific">Pistacia atlantica</name>
    <dbReference type="NCBI Taxonomy" id="434234"/>
    <lineage>
        <taxon>Eukaryota</taxon>
        <taxon>Viridiplantae</taxon>
        <taxon>Streptophyta</taxon>
        <taxon>Embryophyta</taxon>
        <taxon>Tracheophyta</taxon>
        <taxon>Spermatophyta</taxon>
        <taxon>Magnoliopsida</taxon>
        <taxon>eudicotyledons</taxon>
        <taxon>Gunneridae</taxon>
        <taxon>Pentapetalae</taxon>
        <taxon>rosids</taxon>
        <taxon>malvids</taxon>
        <taxon>Sapindales</taxon>
        <taxon>Anacardiaceae</taxon>
        <taxon>Pistacia</taxon>
    </lineage>
</organism>
<reference evidence="2" key="1">
    <citation type="journal article" date="2023" name="G3 (Bethesda)">
        <title>Genome assembly and association tests identify interacting loci associated with vigor, precocity, and sex in interspecific pistachio rootstocks.</title>
        <authorList>
            <person name="Palmer W."/>
            <person name="Jacygrad E."/>
            <person name="Sagayaradj S."/>
            <person name="Cavanaugh K."/>
            <person name="Han R."/>
            <person name="Bertier L."/>
            <person name="Beede B."/>
            <person name="Kafkas S."/>
            <person name="Golino D."/>
            <person name="Preece J."/>
            <person name="Michelmore R."/>
        </authorList>
    </citation>
    <scope>NUCLEOTIDE SEQUENCE [LARGE SCALE GENOMIC DNA]</scope>
</reference>
<sequence>MHCFEERPGYYKVLKFFHMHKLWEKHRYNPYIQLPKELKEMIFKHVKSKLEEYEKKEGNDSNLRDLNTRGSRVLKKYNELMPSSVLEWSVKEGLVKLYDVSPSYVSFPVASWDRPNQVTGYSS</sequence>